<name>A0A9D4DFM5_DREPO</name>
<protein>
    <submittedName>
        <fullName evidence="1">Uncharacterized protein</fullName>
    </submittedName>
</protein>
<evidence type="ECO:0000313" key="1">
    <source>
        <dbReference type="EMBL" id="KAH3747605.1"/>
    </source>
</evidence>
<dbReference type="EMBL" id="JAIWYP010000010">
    <property type="protein sequence ID" value="KAH3747605.1"/>
    <property type="molecule type" value="Genomic_DNA"/>
</dbReference>
<reference evidence="1" key="2">
    <citation type="submission" date="2020-11" db="EMBL/GenBank/DDBJ databases">
        <authorList>
            <person name="McCartney M.A."/>
            <person name="Auch B."/>
            <person name="Kono T."/>
            <person name="Mallez S."/>
            <person name="Becker A."/>
            <person name="Gohl D.M."/>
            <person name="Silverstein K.A.T."/>
            <person name="Koren S."/>
            <person name="Bechman K.B."/>
            <person name="Herman A."/>
            <person name="Abrahante J.E."/>
            <person name="Garbe J."/>
        </authorList>
    </citation>
    <scope>NUCLEOTIDE SEQUENCE</scope>
    <source>
        <strain evidence="1">Duluth1</strain>
        <tissue evidence="1">Whole animal</tissue>
    </source>
</reference>
<evidence type="ECO:0000313" key="2">
    <source>
        <dbReference type="Proteomes" id="UP000828390"/>
    </source>
</evidence>
<dbReference type="Proteomes" id="UP000828390">
    <property type="component" value="Unassembled WGS sequence"/>
</dbReference>
<comment type="caution">
    <text evidence="1">The sequence shown here is derived from an EMBL/GenBank/DDBJ whole genome shotgun (WGS) entry which is preliminary data.</text>
</comment>
<sequence length="64" mass="6868">MPLKPVTEEGACSVESLSEELACDKTSRDEAAFTLLALGGGLPTYSEAGMISLYYDTVILMHQI</sequence>
<keyword evidence="2" id="KW-1185">Reference proteome</keyword>
<gene>
    <name evidence="1" type="ORF">DPMN_182033</name>
</gene>
<organism evidence="1 2">
    <name type="scientific">Dreissena polymorpha</name>
    <name type="common">Zebra mussel</name>
    <name type="synonym">Mytilus polymorpha</name>
    <dbReference type="NCBI Taxonomy" id="45954"/>
    <lineage>
        <taxon>Eukaryota</taxon>
        <taxon>Metazoa</taxon>
        <taxon>Spiralia</taxon>
        <taxon>Lophotrochozoa</taxon>
        <taxon>Mollusca</taxon>
        <taxon>Bivalvia</taxon>
        <taxon>Autobranchia</taxon>
        <taxon>Heteroconchia</taxon>
        <taxon>Euheterodonta</taxon>
        <taxon>Imparidentia</taxon>
        <taxon>Neoheterodontei</taxon>
        <taxon>Myida</taxon>
        <taxon>Dreissenoidea</taxon>
        <taxon>Dreissenidae</taxon>
        <taxon>Dreissena</taxon>
    </lineage>
</organism>
<reference evidence="1" key="1">
    <citation type="journal article" date="2019" name="bioRxiv">
        <title>The Genome of the Zebra Mussel, Dreissena polymorpha: A Resource for Invasive Species Research.</title>
        <authorList>
            <person name="McCartney M.A."/>
            <person name="Auch B."/>
            <person name="Kono T."/>
            <person name="Mallez S."/>
            <person name="Zhang Y."/>
            <person name="Obille A."/>
            <person name="Becker A."/>
            <person name="Abrahante J.E."/>
            <person name="Garbe J."/>
            <person name="Badalamenti J.P."/>
            <person name="Herman A."/>
            <person name="Mangelson H."/>
            <person name="Liachko I."/>
            <person name="Sullivan S."/>
            <person name="Sone E.D."/>
            <person name="Koren S."/>
            <person name="Silverstein K.A.T."/>
            <person name="Beckman K.B."/>
            <person name="Gohl D.M."/>
        </authorList>
    </citation>
    <scope>NUCLEOTIDE SEQUENCE</scope>
    <source>
        <strain evidence="1">Duluth1</strain>
        <tissue evidence="1">Whole animal</tissue>
    </source>
</reference>
<accession>A0A9D4DFM5</accession>
<proteinExistence type="predicted"/>
<dbReference type="AlphaFoldDB" id="A0A9D4DFM5"/>